<dbReference type="Proteomes" id="UP000398389">
    <property type="component" value="Unassembled WGS sequence"/>
</dbReference>
<dbReference type="Gene3D" id="3.40.50.150">
    <property type="entry name" value="Vaccinia Virus protein VP39"/>
    <property type="match status" value="1"/>
</dbReference>
<dbReference type="GeneID" id="43585070"/>
<dbReference type="RefSeq" id="XP_031856861.1">
    <property type="nucleotide sequence ID" value="XM_032000970.1"/>
</dbReference>
<evidence type="ECO:0000313" key="2">
    <source>
        <dbReference type="Proteomes" id="UP000398389"/>
    </source>
</evidence>
<proteinExistence type="predicted"/>
<organism evidence="1 2">
    <name type="scientific">Magnusiomyces paraingens</name>
    <dbReference type="NCBI Taxonomy" id="2606893"/>
    <lineage>
        <taxon>Eukaryota</taxon>
        <taxon>Fungi</taxon>
        <taxon>Dikarya</taxon>
        <taxon>Ascomycota</taxon>
        <taxon>Saccharomycotina</taxon>
        <taxon>Dipodascomycetes</taxon>
        <taxon>Dipodascales</taxon>
        <taxon>Dipodascaceae</taxon>
        <taxon>Magnusiomyces</taxon>
    </lineage>
</organism>
<evidence type="ECO:0008006" key="3">
    <source>
        <dbReference type="Google" id="ProtNLM"/>
    </source>
</evidence>
<dbReference type="GO" id="GO:0008757">
    <property type="term" value="F:S-adenosylmethionine-dependent methyltransferase activity"/>
    <property type="evidence" value="ECO:0007669"/>
    <property type="project" value="UniProtKB-ARBA"/>
</dbReference>
<protein>
    <recommendedName>
        <fullName evidence="3">Methyltransferase small domain-containing protein</fullName>
    </recommendedName>
</protein>
<dbReference type="PANTHER" id="PTHR14614:SF132">
    <property type="entry name" value="PROTEIN-LYSINE METHYLTRANSFERASE C42C1.13"/>
    <property type="match status" value="1"/>
</dbReference>
<dbReference type="InterPro" id="IPR029063">
    <property type="entry name" value="SAM-dependent_MTases_sf"/>
</dbReference>
<reference evidence="1 2" key="1">
    <citation type="submission" date="2019-09" db="EMBL/GenBank/DDBJ databases">
        <authorList>
            <person name="Brejova B."/>
        </authorList>
    </citation>
    <scope>NUCLEOTIDE SEQUENCE [LARGE SCALE GENOMIC DNA]</scope>
</reference>
<dbReference type="AlphaFoldDB" id="A0A5E8C975"/>
<gene>
    <name evidence="1" type="ORF">SAPINGB_P006259</name>
</gene>
<accession>A0A5E8C975</accession>
<dbReference type="OrthoDB" id="194386at2759"/>
<dbReference type="GO" id="GO:0005829">
    <property type="term" value="C:cytosol"/>
    <property type="evidence" value="ECO:0007669"/>
    <property type="project" value="TreeGrafter"/>
</dbReference>
<dbReference type="SUPFAM" id="SSF53335">
    <property type="entry name" value="S-adenosyl-L-methionine-dependent methyltransferases"/>
    <property type="match status" value="1"/>
</dbReference>
<dbReference type="InterPro" id="IPR019410">
    <property type="entry name" value="Methyltransf_16"/>
</dbReference>
<keyword evidence="2" id="KW-1185">Reference proteome</keyword>
<dbReference type="PANTHER" id="PTHR14614">
    <property type="entry name" value="HEPATOCELLULAR CARCINOMA-ASSOCIATED ANTIGEN"/>
    <property type="match status" value="1"/>
</dbReference>
<dbReference type="Pfam" id="PF10294">
    <property type="entry name" value="Methyltransf_16"/>
    <property type="match status" value="1"/>
</dbReference>
<sequence>MLHIRFFKPPAWQGKKSPDLNAVLTVANDLGEEPFYGSAELCADVFAGGRKLKSVTLRWTPGMRAVPLKVPGSVFAAVPKKTPVEVRVSVPDPKTAVNLLLDESAQQTLQFLPVSSVPFTSTPEKIAVRKVPTSFKDPLTIYEESQESIARHLWDAGLYTADLFLQHPDSPIVDLLEDSTTKWPPQTVLELGAGCGYVGLAFGAAYPGTRIVLTDLDDAQAICTRNIAANASRIAPSTAEFQVLDWEEEESPLDPVPDLVLVTDCTYNQAYYGALLAMLARAVKTGATVLLAHKHRNDAESSFFESLDAHPGLCLVRRFDMEVAGSPLTVVVCR</sequence>
<name>A0A5E8C975_9ASCO</name>
<dbReference type="EMBL" id="CABVLU010000005">
    <property type="protein sequence ID" value="VVT58538.1"/>
    <property type="molecule type" value="Genomic_DNA"/>
</dbReference>
<dbReference type="CDD" id="cd02440">
    <property type="entry name" value="AdoMet_MTases"/>
    <property type="match status" value="1"/>
</dbReference>
<evidence type="ECO:0000313" key="1">
    <source>
        <dbReference type="EMBL" id="VVT58538.1"/>
    </source>
</evidence>